<evidence type="ECO:0000313" key="2">
    <source>
        <dbReference type="Proteomes" id="UP001306592"/>
    </source>
</evidence>
<reference evidence="1 2" key="1">
    <citation type="submission" date="2024-02" db="EMBL/GenBank/DDBJ databases">
        <title>First report Erwinia aphidicola in onion in Chile.</title>
        <authorList>
            <person name="Valenzuela M."/>
            <person name="Pena M."/>
            <person name="Dutta B."/>
        </authorList>
    </citation>
    <scope>NUCLEOTIDE SEQUENCE [LARGE SCALE GENOMIC DNA]</scope>
    <source>
        <strain evidence="1 2">QCJ3A</strain>
    </source>
</reference>
<organism evidence="1 2">
    <name type="scientific">Erwinia aphidicola</name>
    <dbReference type="NCBI Taxonomy" id="68334"/>
    <lineage>
        <taxon>Bacteria</taxon>
        <taxon>Pseudomonadati</taxon>
        <taxon>Pseudomonadota</taxon>
        <taxon>Gammaproteobacteria</taxon>
        <taxon>Enterobacterales</taxon>
        <taxon>Erwiniaceae</taxon>
        <taxon>Erwinia</taxon>
    </lineage>
</organism>
<dbReference type="EMBL" id="JBANEI010000018">
    <property type="protein sequence ID" value="MEI2683950.1"/>
    <property type="molecule type" value="Genomic_DNA"/>
</dbReference>
<evidence type="ECO:0008006" key="3">
    <source>
        <dbReference type="Google" id="ProtNLM"/>
    </source>
</evidence>
<accession>A0ABU8DM84</accession>
<comment type="caution">
    <text evidence="1">The sequence shown here is derived from an EMBL/GenBank/DDBJ whole genome shotgun (WGS) entry which is preliminary data.</text>
</comment>
<dbReference type="RefSeq" id="WP_336203662.1">
    <property type="nucleotide sequence ID" value="NZ_JBANEI010000018.1"/>
</dbReference>
<evidence type="ECO:0000313" key="1">
    <source>
        <dbReference type="EMBL" id="MEI2683950.1"/>
    </source>
</evidence>
<gene>
    <name evidence="1" type="ORF">V8N49_20120</name>
</gene>
<name>A0ABU8DM84_ERWAP</name>
<dbReference type="Proteomes" id="UP001306592">
    <property type="component" value="Unassembled WGS sequence"/>
</dbReference>
<proteinExistence type="predicted"/>
<keyword evidence="2" id="KW-1185">Reference proteome</keyword>
<protein>
    <recommendedName>
        <fullName evidence="3">Beta-ketoacyl synthase N-terminal domain-containing protein</fullName>
    </recommendedName>
</protein>
<sequence length="326" mass="36133">MRKVYINGIGVNGGRYGSLSELRAILNNKATTLINKNVSLTSRDMIQREDRAVLNSITLMAVNALHDLLSQNNYDDRSDWDIFTACDYAFDDNLLCDGIAHIKERGKDNFWHSLALFSEVVNPLELLRGLPTNTLYHISKILNNNGKGLPVDAGNLSELVSLNFIQNKRPTLIVSAGGQTGTKDRVIQRKNKLANSFIQNMTWGGCALLTGDYTPQSIGSIQDVVLSSDQSADLSIYLDKYLPATNNAVYFIPFGERLHEWDEDAIARSALKKIDYDVIGYAGRPDMLTKLACFMNDDNVPDQSIAYLSGYDSQYGFGCAVIQKGV</sequence>